<gene>
    <name evidence="13" type="ORF">CVD27_01940</name>
</gene>
<dbReference type="CDD" id="cd00082">
    <property type="entry name" value="HisKA"/>
    <property type="match status" value="1"/>
</dbReference>
<evidence type="ECO:0000259" key="11">
    <source>
        <dbReference type="PROSITE" id="PS50110"/>
    </source>
</evidence>
<dbReference type="AlphaFoldDB" id="A0A2N5HW18"/>
<evidence type="ECO:0000256" key="9">
    <source>
        <dbReference type="PROSITE-ProRule" id="PRU00169"/>
    </source>
</evidence>
<dbReference type="InterPro" id="IPR003661">
    <property type="entry name" value="HisK_dim/P_dom"/>
</dbReference>
<dbReference type="EMBL" id="PGVE01000012">
    <property type="protein sequence ID" value="PLS09697.1"/>
    <property type="molecule type" value="Genomic_DNA"/>
</dbReference>
<evidence type="ECO:0000259" key="10">
    <source>
        <dbReference type="PROSITE" id="PS50109"/>
    </source>
</evidence>
<dbReference type="InterPro" id="IPR035965">
    <property type="entry name" value="PAS-like_dom_sf"/>
</dbReference>
<dbReference type="Pfam" id="PF02518">
    <property type="entry name" value="HATPase_c"/>
    <property type="match status" value="1"/>
</dbReference>
<dbReference type="Pfam" id="PF00512">
    <property type="entry name" value="HisKA"/>
    <property type="match status" value="1"/>
</dbReference>
<dbReference type="InterPro" id="IPR004358">
    <property type="entry name" value="Sig_transdc_His_kin-like_C"/>
</dbReference>
<evidence type="ECO:0000256" key="7">
    <source>
        <dbReference type="ARBA" id="ARBA00022840"/>
    </source>
</evidence>
<proteinExistence type="predicted"/>
<evidence type="ECO:0000256" key="2">
    <source>
        <dbReference type="ARBA" id="ARBA00012438"/>
    </source>
</evidence>
<dbReference type="EC" id="2.7.13.3" evidence="2"/>
<feature type="modified residue" description="4-aspartylphosphate" evidence="9">
    <location>
        <position position="52"/>
    </location>
</feature>
<dbReference type="SMART" id="SM00091">
    <property type="entry name" value="PAS"/>
    <property type="match status" value="2"/>
</dbReference>
<organism evidence="13 14">
    <name type="scientific">Neobacillus cucumis</name>
    <dbReference type="NCBI Taxonomy" id="1740721"/>
    <lineage>
        <taxon>Bacteria</taxon>
        <taxon>Bacillati</taxon>
        <taxon>Bacillota</taxon>
        <taxon>Bacilli</taxon>
        <taxon>Bacillales</taxon>
        <taxon>Bacillaceae</taxon>
        <taxon>Neobacillus</taxon>
    </lineage>
</organism>
<protein>
    <recommendedName>
        <fullName evidence="2">histidine kinase</fullName>
        <ecNumber evidence="2">2.7.13.3</ecNumber>
    </recommendedName>
</protein>
<name>A0A2N5HW18_9BACI</name>
<dbReference type="SMART" id="SM00387">
    <property type="entry name" value="HATPase_c"/>
    <property type="match status" value="1"/>
</dbReference>
<dbReference type="Proteomes" id="UP000234950">
    <property type="component" value="Unassembled WGS sequence"/>
</dbReference>
<dbReference type="SUPFAM" id="SSF55874">
    <property type="entry name" value="ATPase domain of HSP90 chaperone/DNA topoisomerase II/histidine kinase"/>
    <property type="match status" value="1"/>
</dbReference>
<accession>A0A2N5HW18</accession>
<keyword evidence="5" id="KW-0547">Nucleotide-binding</keyword>
<dbReference type="Pfam" id="PF13188">
    <property type="entry name" value="PAS_8"/>
    <property type="match status" value="1"/>
</dbReference>
<dbReference type="PRINTS" id="PR00344">
    <property type="entry name" value="BCTRLSENSOR"/>
</dbReference>
<dbReference type="SMART" id="SM00448">
    <property type="entry name" value="REC"/>
    <property type="match status" value="1"/>
</dbReference>
<evidence type="ECO:0000313" key="13">
    <source>
        <dbReference type="EMBL" id="PLS09697.1"/>
    </source>
</evidence>
<keyword evidence="3 9" id="KW-0597">Phosphoprotein</keyword>
<dbReference type="GO" id="GO:0005524">
    <property type="term" value="F:ATP binding"/>
    <property type="evidence" value="ECO:0007669"/>
    <property type="project" value="UniProtKB-KW"/>
</dbReference>
<dbReference type="SMART" id="SM00388">
    <property type="entry name" value="HisKA"/>
    <property type="match status" value="1"/>
</dbReference>
<dbReference type="Gene3D" id="1.10.287.130">
    <property type="match status" value="1"/>
</dbReference>
<evidence type="ECO:0000259" key="12">
    <source>
        <dbReference type="PROSITE" id="PS50112"/>
    </source>
</evidence>
<sequence length="674" mass="76538">MINILMVDDLKENLIALEAVLSSPNYHLVTARSGEEALKCILKQDFAVILLDVQMPGLNGFETAKLIKARKKSKNIPIIFITAISQDMEHVLHGYSVGAIDYIFKPFNPEALKRKVEAFVKIHQSHRESLKQTEWKNSMELEEVNLKLNRTTIDLNKTETLAKVIGDTLLDTIVTFDASGMILSINPMVQKMFGYYEEELIGKHLTAILPVIKEEVDRMAPLSIHSLTKSATGKILEGVAIQKNKNRFPVDVQIGKVIIENHSLFVCTIRDVTERKEIEKIKNQQFNLLKRVVEERTLDLLSTNEKLKEEIKERKKVADDLFVSLERSKKIFDASPCLMAIRSIRNGRFIDVNKAWLHFTGYEYVKVKDQVFDWALFTCIDGNKVDLCDLQLNETLCNLKVFYQSKNGERRCGLLSTEIIDIQDEACVLILVNDITERDHLEKEMLRLDRLNLIGEMAAGIAHEIRNPMTTVHGFLQMWKSNNQPLSPQFIDVMLDELNRANSIIKEFLTLAKNKASNKTKQSLPKIIDAILPLINAEAILAGKRVQYDFEPCPNLFLDEKEIRQLFLNLALNGLEAMEIGGTLTVRTYSEKDMVILEVKDDGYGIKPDILEKIGTPFFTTKEQGTGLGLAVCYSIADRHQAKIKVQSGKDGTCFSICFNRYSPETPYLNGVKQ</sequence>
<dbReference type="SUPFAM" id="SSF52172">
    <property type="entry name" value="CheY-like"/>
    <property type="match status" value="1"/>
</dbReference>
<evidence type="ECO:0000256" key="6">
    <source>
        <dbReference type="ARBA" id="ARBA00022777"/>
    </source>
</evidence>
<dbReference type="InterPro" id="IPR000014">
    <property type="entry name" value="PAS"/>
</dbReference>
<dbReference type="InterPro" id="IPR036890">
    <property type="entry name" value="HATPase_C_sf"/>
</dbReference>
<comment type="caution">
    <text evidence="13">The sequence shown here is derived from an EMBL/GenBank/DDBJ whole genome shotgun (WGS) entry which is preliminary data.</text>
</comment>
<dbReference type="Gene3D" id="3.40.50.2300">
    <property type="match status" value="1"/>
</dbReference>
<dbReference type="CDD" id="cd00130">
    <property type="entry name" value="PAS"/>
    <property type="match status" value="1"/>
</dbReference>
<keyword evidence="8" id="KW-0902">Two-component regulatory system</keyword>
<reference evidence="13 14" key="1">
    <citation type="submission" date="2017-11" db="EMBL/GenBank/DDBJ databases">
        <title>Comparitive Functional Genomics of Dry Heat Resistant strains isolated from the Viking Spacecraft.</title>
        <authorList>
            <person name="Seuylemezian A."/>
            <person name="Cooper K."/>
            <person name="Vaishampayan P."/>
        </authorList>
    </citation>
    <scope>NUCLEOTIDE SEQUENCE [LARGE SCALE GENOMIC DNA]</scope>
    <source>
        <strain evidence="13 14">V32-6</strain>
    </source>
</reference>
<dbReference type="PANTHER" id="PTHR43547">
    <property type="entry name" value="TWO-COMPONENT HISTIDINE KINASE"/>
    <property type="match status" value="1"/>
</dbReference>
<comment type="catalytic activity">
    <reaction evidence="1">
        <text>ATP + protein L-histidine = ADP + protein N-phospho-L-histidine.</text>
        <dbReference type="EC" id="2.7.13.3"/>
    </reaction>
</comment>
<feature type="domain" description="Histidine kinase" evidence="10">
    <location>
        <begin position="460"/>
        <end position="663"/>
    </location>
</feature>
<dbReference type="InterPro" id="IPR001789">
    <property type="entry name" value="Sig_transdc_resp-reg_receiver"/>
</dbReference>
<dbReference type="InterPro" id="IPR003594">
    <property type="entry name" value="HATPase_dom"/>
</dbReference>
<dbReference type="PROSITE" id="PS50109">
    <property type="entry name" value="HIS_KIN"/>
    <property type="match status" value="1"/>
</dbReference>
<dbReference type="Gene3D" id="3.30.450.20">
    <property type="entry name" value="PAS domain"/>
    <property type="match status" value="2"/>
</dbReference>
<evidence type="ECO:0000256" key="8">
    <source>
        <dbReference type="ARBA" id="ARBA00023012"/>
    </source>
</evidence>
<keyword evidence="6 13" id="KW-0418">Kinase</keyword>
<feature type="domain" description="Response regulatory" evidence="11">
    <location>
        <begin position="3"/>
        <end position="120"/>
    </location>
</feature>
<evidence type="ECO:0000313" key="14">
    <source>
        <dbReference type="Proteomes" id="UP000234950"/>
    </source>
</evidence>
<feature type="domain" description="PAS" evidence="12">
    <location>
        <begin position="157"/>
        <end position="215"/>
    </location>
</feature>
<dbReference type="OrthoDB" id="9759607at2"/>
<evidence type="ECO:0000256" key="4">
    <source>
        <dbReference type="ARBA" id="ARBA00022679"/>
    </source>
</evidence>
<keyword evidence="4" id="KW-0808">Transferase</keyword>
<evidence type="ECO:0000256" key="5">
    <source>
        <dbReference type="ARBA" id="ARBA00022741"/>
    </source>
</evidence>
<dbReference type="Gene3D" id="3.30.565.10">
    <property type="entry name" value="Histidine kinase-like ATPase, C-terminal domain"/>
    <property type="match status" value="1"/>
</dbReference>
<evidence type="ECO:0000256" key="1">
    <source>
        <dbReference type="ARBA" id="ARBA00000085"/>
    </source>
</evidence>
<dbReference type="SUPFAM" id="SSF55785">
    <property type="entry name" value="PYP-like sensor domain (PAS domain)"/>
    <property type="match status" value="2"/>
</dbReference>
<dbReference type="InterPro" id="IPR036097">
    <property type="entry name" value="HisK_dim/P_sf"/>
</dbReference>
<dbReference type="NCBIfam" id="TIGR00229">
    <property type="entry name" value="sensory_box"/>
    <property type="match status" value="2"/>
</dbReference>
<dbReference type="PROSITE" id="PS50110">
    <property type="entry name" value="RESPONSE_REGULATORY"/>
    <property type="match status" value="1"/>
</dbReference>
<dbReference type="Pfam" id="PF00072">
    <property type="entry name" value="Response_reg"/>
    <property type="match status" value="1"/>
</dbReference>
<dbReference type="SUPFAM" id="SSF47384">
    <property type="entry name" value="Homodimeric domain of signal transducing histidine kinase"/>
    <property type="match status" value="1"/>
</dbReference>
<dbReference type="InterPro" id="IPR011006">
    <property type="entry name" value="CheY-like_superfamily"/>
</dbReference>
<keyword evidence="7" id="KW-0067">ATP-binding</keyword>
<dbReference type="PANTHER" id="PTHR43547:SF2">
    <property type="entry name" value="HYBRID SIGNAL TRANSDUCTION HISTIDINE KINASE C"/>
    <property type="match status" value="1"/>
</dbReference>
<dbReference type="Pfam" id="PF13426">
    <property type="entry name" value="PAS_9"/>
    <property type="match status" value="1"/>
</dbReference>
<keyword evidence="14" id="KW-1185">Reference proteome</keyword>
<evidence type="ECO:0000256" key="3">
    <source>
        <dbReference type="ARBA" id="ARBA00022553"/>
    </source>
</evidence>
<dbReference type="InterPro" id="IPR005467">
    <property type="entry name" value="His_kinase_dom"/>
</dbReference>
<dbReference type="PROSITE" id="PS50112">
    <property type="entry name" value="PAS"/>
    <property type="match status" value="1"/>
</dbReference>
<dbReference type="GO" id="GO:0000155">
    <property type="term" value="F:phosphorelay sensor kinase activity"/>
    <property type="evidence" value="ECO:0007669"/>
    <property type="project" value="InterPro"/>
</dbReference>